<dbReference type="RefSeq" id="WP_270920803.1">
    <property type="nucleotide sequence ID" value="NZ_CP127247.1"/>
</dbReference>
<name>A0A9Y2KYX2_9RHOB</name>
<gene>
    <name evidence="2" type="ORF">QPJ95_17930</name>
</gene>
<dbReference type="Proteomes" id="UP001238334">
    <property type="component" value="Chromosome"/>
</dbReference>
<dbReference type="KEGG" id="ppso:QPJ95_17930"/>
<feature type="transmembrane region" description="Helical" evidence="1">
    <location>
        <begin position="195"/>
        <end position="212"/>
    </location>
</feature>
<evidence type="ECO:0000256" key="1">
    <source>
        <dbReference type="SAM" id="Phobius"/>
    </source>
</evidence>
<dbReference type="InterPro" id="IPR032809">
    <property type="entry name" value="Put_HupE_UreJ"/>
</dbReference>
<evidence type="ECO:0000313" key="2">
    <source>
        <dbReference type="EMBL" id="WIY24432.1"/>
    </source>
</evidence>
<evidence type="ECO:0000313" key="3">
    <source>
        <dbReference type="Proteomes" id="UP001238334"/>
    </source>
</evidence>
<feature type="transmembrane region" description="Helical" evidence="1">
    <location>
        <begin position="224"/>
        <end position="247"/>
    </location>
</feature>
<sequence length="326" mass="35526">MTLNTAQVQAHALEPGYLEIQALSDDAHSLFWRKPAVKGKPMAMDVLLPENCDLRSPPAPRFDGTAWVSRWTAQCEGGLVGQHITIDGLESTNTDVLVRFQDLEGGSFTSRLTPDQPGFALPENPGAFRVLADYIALGTDHILAGFDHLLFVFALLLLIHDWRRLVGAITAFTLAHSITLAAASLGWLVVPGPPVEAVIALSIVFLAVELAKRRDGSLRLSERWPWLVSFSFGLLHGLGFAEALREIGLPESDLLMALLGFNLGVEIGQLAFVAAVLLLAVLVTRFAPIIDARLRRSAGMLNTAFIYFVGSIAAYWFVERVTGFIL</sequence>
<keyword evidence="3" id="KW-1185">Reference proteome</keyword>
<keyword evidence="1" id="KW-1133">Transmembrane helix</keyword>
<reference evidence="2 3" key="1">
    <citation type="submission" date="2023-06" db="EMBL/GenBank/DDBJ databases">
        <title>Parasedimentitalea psychrophila sp. nov., a psychrophilic bacterium isolated from deep-sea sediment.</title>
        <authorList>
            <person name="Li A."/>
        </authorList>
    </citation>
    <scope>NUCLEOTIDE SEQUENCE [LARGE SCALE GENOMIC DNA]</scope>
    <source>
        <strain evidence="2 3">QS115</strain>
    </source>
</reference>
<feature type="transmembrane region" description="Helical" evidence="1">
    <location>
        <begin position="267"/>
        <end position="287"/>
    </location>
</feature>
<feature type="transmembrane region" description="Helical" evidence="1">
    <location>
        <begin position="299"/>
        <end position="318"/>
    </location>
</feature>
<feature type="transmembrane region" description="Helical" evidence="1">
    <location>
        <begin position="166"/>
        <end position="189"/>
    </location>
</feature>
<accession>A0A9Y2KYX2</accession>
<keyword evidence="1" id="KW-0812">Transmembrane</keyword>
<dbReference type="AlphaFoldDB" id="A0A9Y2KYX2"/>
<organism evidence="2 3">
    <name type="scientific">Parasedimentitalea psychrophila</name>
    <dbReference type="NCBI Taxonomy" id="2997337"/>
    <lineage>
        <taxon>Bacteria</taxon>
        <taxon>Pseudomonadati</taxon>
        <taxon>Pseudomonadota</taxon>
        <taxon>Alphaproteobacteria</taxon>
        <taxon>Rhodobacterales</taxon>
        <taxon>Paracoccaceae</taxon>
        <taxon>Parasedimentitalea</taxon>
    </lineage>
</organism>
<dbReference type="Pfam" id="PF13795">
    <property type="entry name" value="HupE_UreJ_2"/>
    <property type="match status" value="1"/>
</dbReference>
<protein>
    <submittedName>
        <fullName evidence="2">HupE/UreJ family protein</fullName>
    </submittedName>
</protein>
<keyword evidence="1" id="KW-0472">Membrane</keyword>
<feature type="transmembrane region" description="Helical" evidence="1">
    <location>
        <begin position="141"/>
        <end position="159"/>
    </location>
</feature>
<proteinExistence type="predicted"/>
<dbReference type="EMBL" id="CP127247">
    <property type="protein sequence ID" value="WIY24432.1"/>
    <property type="molecule type" value="Genomic_DNA"/>
</dbReference>